<sequence>MNYTTIEKELLAIVFAFDKFRAYLLGFKVIIFSDHVVLKYLLKKQDAKPRLIRWMLLLQKFNLEIRDRKGADNIVVDHLSCIKGKVNPVPIRDDFPDEQHLLVAHSQPWFADICNFLVATTFPQVHPSITEKRFKVMQNNIYGTTLIIGDVAMTVCIPDSEIWSVLYFCHSTPGGGDYGSTRMATKTLECGFYWPTIFRDSHQFVLAYEQCQKAGMAISYRNEMPQQPVLFCEIFDVWGIDFMGPLLISNGYLYILLAIDYISRWVEARATRTNDAKVVVDFLKSNIFCRLALISDQGTHFFNKAMSSLLEKYGVVHRIATPYHPQTNSQVEVFNWEIKKILLKMVNPNKKD</sequence>
<accession>A0A371FMN0</accession>
<dbReference type="PROSITE" id="PS50994">
    <property type="entry name" value="INTEGRASE"/>
    <property type="match status" value="1"/>
</dbReference>
<dbReference type="InterPro" id="IPR043502">
    <property type="entry name" value="DNA/RNA_pol_sf"/>
</dbReference>
<dbReference type="AlphaFoldDB" id="A0A371FMN0"/>
<dbReference type="CDD" id="cd09274">
    <property type="entry name" value="RNase_HI_RT_Ty3"/>
    <property type="match status" value="1"/>
</dbReference>
<dbReference type="InterPro" id="IPR041373">
    <property type="entry name" value="RT_RNaseH"/>
</dbReference>
<dbReference type="GO" id="GO:0004519">
    <property type="term" value="F:endonuclease activity"/>
    <property type="evidence" value="ECO:0007669"/>
    <property type="project" value="UniProtKB-KW"/>
</dbReference>
<dbReference type="GO" id="GO:0016787">
    <property type="term" value="F:hydrolase activity"/>
    <property type="evidence" value="ECO:0007669"/>
    <property type="project" value="UniProtKB-KW"/>
</dbReference>
<feature type="domain" description="Integrase catalytic" evidence="7">
    <location>
        <begin position="224"/>
        <end position="352"/>
    </location>
</feature>
<evidence type="ECO:0000256" key="2">
    <source>
        <dbReference type="ARBA" id="ARBA00022695"/>
    </source>
</evidence>
<evidence type="ECO:0000259" key="7">
    <source>
        <dbReference type="PROSITE" id="PS50994"/>
    </source>
</evidence>
<keyword evidence="2" id="KW-0548">Nucleotidyltransferase</keyword>
<gene>
    <name evidence="8" type="primary">Tf2-9</name>
    <name evidence="8" type="ORF">CR513_40246</name>
</gene>
<keyword evidence="5" id="KW-0378">Hydrolase</keyword>
<keyword evidence="1" id="KW-0808">Transferase</keyword>
<dbReference type="Proteomes" id="UP000257109">
    <property type="component" value="Unassembled WGS sequence"/>
</dbReference>
<name>A0A371FMN0_MUCPR</name>
<keyword evidence="3" id="KW-0540">Nuclease</keyword>
<dbReference type="OrthoDB" id="10055717at2759"/>
<evidence type="ECO:0000256" key="6">
    <source>
        <dbReference type="ARBA" id="ARBA00022918"/>
    </source>
</evidence>
<dbReference type="EMBL" id="QJKJ01008570">
    <property type="protein sequence ID" value="RDX79333.1"/>
    <property type="molecule type" value="Genomic_DNA"/>
</dbReference>
<dbReference type="GO" id="GO:0003676">
    <property type="term" value="F:nucleic acid binding"/>
    <property type="evidence" value="ECO:0007669"/>
    <property type="project" value="InterPro"/>
</dbReference>
<keyword evidence="4" id="KW-0255">Endonuclease</keyword>
<evidence type="ECO:0000256" key="1">
    <source>
        <dbReference type="ARBA" id="ARBA00022679"/>
    </source>
</evidence>
<dbReference type="Gene3D" id="3.30.420.10">
    <property type="entry name" value="Ribonuclease H-like superfamily/Ribonuclease H"/>
    <property type="match status" value="1"/>
</dbReference>
<feature type="non-terminal residue" evidence="8">
    <location>
        <position position="1"/>
    </location>
</feature>
<evidence type="ECO:0000256" key="3">
    <source>
        <dbReference type="ARBA" id="ARBA00022722"/>
    </source>
</evidence>
<dbReference type="Pfam" id="PF17917">
    <property type="entry name" value="RT_RNaseH"/>
    <property type="match status" value="1"/>
</dbReference>
<dbReference type="Gene3D" id="1.10.340.70">
    <property type="match status" value="1"/>
</dbReference>
<proteinExistence type="predicted"/>
<dbReference type="Pfam" id="PF00665">
    <property type="entry name" value="rve"/>
    <property type="match status" value="1"/>
</dbReference>
<organism evidence="8 9">
    <name type="scientific">Mucuna pruriens</name>
    <name type="common">Velvet bean</name>
    <name type="synonym">Dolichos pruriens</name>
    <dbReference type="NCBI Taxonomy" id="157652"/>
    <lineage>
        <taxon>Eukaryota</taxon>
        <taxon>Viridiplantae</taxon>
        <taxon>Streptophyta</taxon>
        <taxon>Embryophyta</taxon>
        <taxon>Tracheophyta</taxon>
        <taxon>Spermatophyta</taxon>
        <taxon>Magnoliopsida</taxon>
        <taxon>eudicotyledons</taxon>
        <taxon>Gunneridae</taxon>
        <taxon>Pentapetalae</taxon>
        <taxon>rosids</taxon>
        <taxon>fabids</taxon>
        <taxon>Fabales</taxon>
        <taxon>Fabaceae</taxon>
        <taxon>Papilionoideae</taxon>
        <taxon>50 kb inversion clade</taxon>
        <taxon>NPAAA clade</taxon>
        <taxon>indigoferoid/millettioid clade</taxon>
        <taxon>Phaseoleae</taxon>
        <taxon>Mucuna</taxon>
    </lineage>
</organism>
<keyword evidence="6" id="KW-0695">RNA-directed DNA polymerase</keyword>
<dbReference type="InterPro" id="IPR036397">
    <property type="entry name" value="RNaseH_sf"/>
</dbReference>
<dbReference type="InterPro" id="IPR052160">
    <property type="entry name" value="Gypsy_RT_Integrase-like"/>
</dbReference>
<evidence type="ECO:0000256" key="4">
    <source>
        <dbReference type="ARBA" id="ARBA00022759"/>
    </source>
</evidence>
<dbReference type="GO" id="GO:0003964">
    <property type="term" value="F:RNA-directed DNA polymerase activity"/>
    <property type="evidence" value="ECO:0007669"/>
    <property type="project" value="UniProtKB-KW"/>
</dbReference>
<evidence type="ECO:0000313" key="8">
    <source>
        <dbReference type="EMBL" id="RDX79333.1"/>
    </source>
</evidence>
<dbReference type="PANTHER" id="PTHR47266">
    <property type="entry name" value="ENDONUCLEASE-RELATED"/>
    <property type="match status" value="1"/>
</dbReference>
<dbReference type="GO" id="GO:0015074">
    <property type="term" value="P:DNA integration"/>
    <property type="evidence" value="ECO:0007669"/>
    <property type="project" value="InterPro"/>
</dbReference>
<dbReference type="SUPFAM" id="SSF56672">
    <property type="entry name" value="DNA/RNA polymerases"/>
    <property type="match status" value="1"/>
</dbReference>
<reference evidence="8" key="1">
    <citation type="submission" date="2018-05" db="EMBL/GenBank/DDBJ databases">
        <title>Draft genome of Mucuna pruriens seed.</title>
        <authorList>
            <person name="Nnadi N.E."/>
            <person name="Vos R."/>
            <person name="Hasami M.H."/>
            <person name="Devisetty U.K."/>
            <person name="Aguiy J.C."/>
        </authorList>
    </citation>
    <scope>NUCLEOTIDE SEQUENCE [LARGE SCALE GENOMIC DNA]</scope>
    <source>
        <strain evidence="8">JCA_2017</strain>
    </source>
</reference>
<protein>
    <submittedName>
        <fullName evidence="8">Tf2-9</fullName>
    </submittedName>
</protein>
<evidence type="ECO:0000313" key="9">
    <source>
        <dbReference type="Proteomes" id="UP000257109"/>
    </source>
</evidence>
<dbReference type="InterPro" id="IPR012337">
    <property type="entry name" value="RNaseH-like_sf"/>
</dbReference>
<comment type="caution">
    <text evidence="8">The sequence shown here is derived from an EMBL/GenBank/DDBJ whole genome shotgun (WGS) entry which is preliminary data.</text>
</comment>
<keyword evidence="9" id="KW-1185">Reference proteome</keyword>
<dbReference type="SUPFAM" id="SSF53098">
    <property type="entry name" value="Ribonuclease H-like"/>
    <property type="match status" value="1"/>
</dbReference>
<dbReference type="InterPro" id="IPR001584">
    <property type="entry name" value="Integrase_cat-core"/>
</dbReference>
<evidence type="ECO:0000256" key="5">
    <source>
        <dbReference type="ARBA" id="ARBA00022801"/>
    </source>
</evidence>